<gene>
    <name evidence="1" type="ORF">A4V03_05570</name>
</gene>
<organism evidence="1 2">
    <name type="scientific">Bacteroides caecimuris</name>
    <dbReference type="NCBI Taxonomy" id="1796613"/>
    <lineage>
        <taxon>Bacteria</taxon>
        <taxon>Pseudomonadati</taxon>
        <taxon>Bacteroidota</taxon>
        <taxon>Bacteroidia</taxon>
        <taxon>Bacteroidales</taxon>
        <taxon>Bacteroidaceae</taxon>
        <taxon>Bacteroides</taxon>
    </lineage>
</organism>
<sequence>MQEWAFFLWRRGEWGWKRGLLSVFSVGEGKNVLLYTWLYRKFAIFAGGLRKSVRRYIAQ</sequence>
<reference evidence="2" key="1">
    <citation type="submission" date="2016-04" db="EMBL/GenBank/DDBJ databases">
        <title>Complete Genome Sequences of Twelve Strains of a Stable Defined Moderately Diverse Mouse Microbiota 2 (sDMDMm2).</title>
        <authorList>
            <person name="Uchimura Y."/>
            <person name="Wyss M."/>
            <person name="Brugiroux S."/>
            <person name="Limenitakis J.P."/>
            <person name="Stecher B."/>
            <person name="McCoy K.D."/>
            <person name="Macpherson A.J."/>
        </authorList>
    </citation>
    <scope>NUCLEOTIDE SEQUENCE [LARGE SCALE GENOMIC DNA]</scope>
    <source>
        <strain evidence="2">I48</strain>
    </source>
</reference>
<protein>
    <submittedName>
        <fullName evidence="1">Uncharacterized protein</fullName>
    </submittedName>
</protein>
<evidence type="ECO:0000313" key="2">
    <source>
        <dbReference type="Proteomes" id="UP000092631"/>
    </source>
</evidence>
<proteinExistence type="predicted"/>
<dbReference type="EMBL" id="CP015401">
    <property type="protein sequence ID" value="ANU57096.1"/>
    <property type="molecule type" value="Genomic_DNA"/>
</dbReference>
<name>A0A1C7GZD0_9BACE</name>
<accession>A0A1C7GZD0</accession>
<dbReference type="KEGG" id="bcae:A4V03_05570"/>
<evidence type="ECO:0000313" key="1">
    <source>
        <dbReference type="EMBL" id="ANU57096.1"/>
    </source>
</evidence>
<dbReference type="AlphaFoldDB" id="A0A1C7GZD0"/>
<keyword evidence="2" id="KW-1185">Reference proteome</keyword>
<dbReference type="Proteomes" id="UP000092631">
    <property type="component" value="Chromosome"/>
</dbReference>